<protein>
    <submittedName>
        <fullName evidence="2">Uncharacterized protein</fullName>
    </submittedName>
</protein>
<sequence>MAAAETAPTAGTRRAVICSERFIQWQQQLSSSRRGPYGNRRQIDVSNTQRKESKSNLNGFEDQRNMDGELGIHDKCSMDVLKVRARRLSQVQDQESPGCRKVEKDVSPECHNDDLISVKESIVCDDEYIGKTFEKNRKGQKANPQQQEQAQEQYEPVSALAIVKRRRRQTSNRDQELGSSPRGAVENANISKRSTRLLTRTLHTEEPPTAPLKFPKIHVVLSRKEVQEDWFKMTGQRYTGKPKKSSLTHLGLGLCTSMTCSSTLRRYLSDT</sequence>
<dbReference type="InterPro" id="IPR012438">
    <property type="entry name" value="DUF1639"/>
</dbReference>
<dbReference type="Pfam" id="PF07797">
    <property type="entry name" value="DUF1639"/>
    <property type="match status" value="1"/>
</dbReference>
<proteinExistence type="predicted"/>
<name>A0A8T2QAU8_CERRI</name>
<dbReference type="Proteomes" id="UP000825935">
    <property type="component" value="Chromosome 36"/>
</dbReference>
<gene>
    <name evidence="2" type="ORF">KP509_36G016100</name>
</gene>
<accession>A0A8T2QAU8</accession>
<organism evidence="2 3">
    <name type="scientific">Ceratopteris richardii</name>
    <name type="common">Triangle waterfern</name>
    <dbReference type="NCBI Taxonomy" id="49495"/>
    <lineage>
        <taxon>Eukaryota</taxon>
        <taxon>Viridiplantae</taxon>
        <taxon>Streptophyta</taxon>
        <taxon>Embryophyta</taxon>
        <taxon>Tracheophyta</taxon>
        <taxon>Polypodiopsida</taxon>
        <taxon>Polypodiidae</taxon>
        <taxon>Polypodiales</taxon>
        <taxon>Pteridineae</taxon>
        <taxon>Pteridaceae</taxon>
        <taxon>Parkerioideae</taxon>
        <taxon>Ceratopteris</taxon>
    </lineage>
</organism>
<dbReference type="OrthoDB" id="1934914at2759"/>
<evidence type="ECO:0000313" key="2">
    <source>
        <dbReference type="EMBL" id="KAH7280834.1"/>
    </source>
</evidence>
<dbReference type="AlphaFoldDB" id="A0A8T2QAU8"/>
<feature type="region of interest" description="Disordered" evidence="1">
    <location>
        <begin position="135"/>
        <end position="210"/>
    </location>
</feature>
<evidence type="ECO:0000256" key="1">
    <source>
        <dbReference type="SAM" id="MobiDB-lite"/>
    </source>
</evidence>
<feature type="compositionally biased region" description="Low complexity" evidence="1">
    <location>
        <begin position="145"/>
        <end position="155"/>
    </location>
</feature>
<dbReference type="EMBL" id="CM035441">
    <property type="protein sequence ID" value="KAH7280835.1"/>
    <property type="molecule type" value="Genomic_DNA"/>
</dbReference>
<comment type="caution">
    <text evidence="2">The sequence shown here is derived from an EMBL/GenBank/DDBJ whole genome shotgun (WGS) entry which is preliminary data.</text>
</comment>
<feature type="region of interest" description="Disordered" evidence="1">
    <location>
        <begin position="29"/>
        <end position="66"/>
    </location>
</feature>
<dbReference type="EMBL" id="CM035441">
    <property type="protein sequence ID" value="KAH7280834.1"/>
    <property type="molecule type" value="Genomic_DNA"/>
</dbReference>
<evidence type="ECO:0000313" key="3">
    <source>
        <dbReference type="Proteomes" id="UP000825935"/>
    </source>
</evidence>
<keyword evidence="3" id="KW-1185">Reference proteome</keyword>
<reference evidence="2" key="1">
    <citation type="submission" date="2021-08" db="EMBL/GenBank/DDBJ databases">
        <title>WGS assembly of Ceratopteris richardii.</title>
        <authorList>
            <person name="Marchant D.B."/>
            <person name="Chen G."/>
            <person name="Jenkins J."/>
            <person name="Shu S."/>
            <person name="Leebens-Mack J."/>
            <person name="Grimwood J."/>
            <person name="Schmutz J."/>
            <person name="Soltis P."/>
            <person name="Soltis D."/>
            <person name="Chen Z.-H."/>
        </authorList>
    </citation>
    <scope>NUCLEOTIDE SEQUENCE</scope>
    <source>
        <strain evidence="2">Whitten #5841</strain>
        <tissue evidence="2">Leaf</tissue>
    </source>
</reference>